<dbReference type="GeneID" id="29125484"/>
<feature type="domain" description="Calcineurin-like phosphoesterase" evidence="1">
    <location>
        <begin position="4"/>
        <end position="190"/>
    </location>
</feature>
<keyword evidence="3" id="KW-1185">Reference proteome</keyword>
<accession>A0A127AVW0</accession>
<dbReference type="GO" id="GO:0008803">
    <property type="term" value="F:bis(5'-nucleosyl)-tetraphosphatase (symmetrical) activity"/>
    <property type="evidence" value="ECO:0007669"/>
    <property type="project" value="TreeGrafter"/>
</dbReference>
<dbReference type="SUPFAM" id="SSF56300">
    <property type="entry name" value="Metallo-dependent phosphatases"/>
    <property type="match status" value="1"/>
</dbReference>
<dbReference type="GO" id="GO:0110154">
    <property type="term" value="P:RNA decapping"/>
    <property type="evidence" value="ECO:0007669"/>
    <property type="project" value="TreeGrafter"/>
</dbReference>
<organism evidence="2 3">
    <name type="scientific">Bacillus phage SP-15</name>
    <dbReference type="NCBI Taxonomy" id="1792032"/>
    <lineage>
        <taxon>Viruses</taxon>
        <taxon>Duplodnaviria</taxon>
        <taxon>Heunggongvirae</taxon>
        <taxon>Uroviricota</taxon>
        <taxon>Caudoviricetes</taxon>
        <taxon>Thornevirus</taxon>
        <taxon>Thornevirus SP15</taxon>
    </lineage>
</organism>
<dbReference type="InterPro" id="IPR050126">
    <property type="entry name" value="Ap4A_hydrolase"/>
</dbReference>
<dbReference type="InterPro" id="IPR006186">
    <property type="entry name" value="Ser/Thr-sp_prot-phosphatase"/>
</dbReference>
<dbReference type="Gene3D" id="3.60.21.10">
    <property type="match status" value="1"/>
</dbReference>
<protein>
    <submittedName>
        <fullName evidence="2">Putative metallophosphoesterase</fullName>
    </submittedName>
</protein>
<dbReference type="PANTHER" id="PTHR42850">
    <property type="entry name" value="METALLOPHOSPHOESTERASE"/>
    <property type="match status" value="1"/>
</dbReference>
<evidence type="ECO:0000313" key="2">
    <source>
        <dbReference type="EMBL" id="AMM44799.1"/>
    </source>
</evidence>
<dbReference type="PRINTS" id="PR00114">
    <property type="entry name" value="STPHPHTASE"/>
</dbReference>
<dbReference type="OrthoDB" id="22132at10239"/>
<proteinExistence type="predicted"/>
<name>A0A127AVW0_9CAUD</name>
<dbReference type="InterPro" id="IPR004843">
    <property type="entry name" value="Calcineurin-like_PHP"/>
</dbReference>
<dbReference type="Proteomes" id="UP000203261">
    <property type="component" value="Segment"/>
</dbReference>
<evidence type="ECO:0000313" key="3">
    <source>
        <dbReference type="Proteomes" id="UP000203261"/>
    </source>
</evidence>
<dbReference type="GO" id="GO:0016791">
    <property type="term" value="F:phosphatase activity"/>
    <property type="evidence" value="ECO:0007669"/>
    <property type="project" value="TreeGrafter"/>
</dbReference>
<evidence type="ECO:0000259" key="1">
    <source>
        <dbReference type="Pfam" id="PF00149"/>
    </source>
</evidence>
<dbReference type="Pfam" id="PF00149">
    <property type="entry name" value="Metallophos"/>
    <property type="match status" value="1"/>
</dbReference>
<dbReference type="RefSeq" id="YP_009302388.1">
    <property type="nucleotide sequence ID" value="NC_031245.1"/>
</dbReference>
<gene>
    <name evidence="2" type="ORF">SP15_001</name>
</gene>
<dbReference type="EMBL" id="KT624200">
    <property type="protein sequence ID" value="AMM44799.1"/>
    <property type="molecule type" value="Genomic_DNA"/>
</dbReference>
<reference evidence="2 3" key="1">
    <citation type="submission" date="2015-08" db="EMBL/GenBank/DDBJ databases">
        <authorList>
            <person name="Babu N.S."/>
            <person name="Beckwith C.J."/>
            <person name="Beseler K.G."/>
            <person name="Brison A."/>
            <person name="Carone J.V."/>
            <person name="Caskin T.P."/>
            <person name="Diamond M."/>
            <person name="Durham M.E."/>
            <person name="Foxe J.M."/>
            <person name="Go M."/>
            <person name="Henderson B.A."/>
            <person name="Jones I.B."/>
            <person name="McGettigan J.A."/>
            <person name="Micheletti S.J."/>
            <person name="Nasrallah M.E."/>
            <person name="Ortiz D."/>
            <person name="Piller C.R."/>
            <person name="Privatt S.R."/>
            <person name="Schneider S.L."/>
            <person name="Sharp S."/>
            <person name="Smith T.C."/>
            <person name="Stanton J.D."/>
            <person name="Ullery H.E."/>
            <person name="Wilson R.J."/>
            <person name="Serrano M.G."/>
            <person name="Buck G."/>
            <person name="Lee V."/>
            <person name="Wang Y."/>
            <person name="Carvalho R."/>
            <person name="Voegtly L."/>
            <person name="Shi R."/>
            <person name="Duckworth R."/>
            <person name="Johnson A."/>
            <person name="Loviza R."/>
            <person name="Walstead R."/>
            <person name="Shah Z."/>
            <person name="Kiflezghi M."/>
            <person name="Wade K."/>
            <person name="Ball S.L."/>
            <person name="Bradley K.W."/>
            <person name="Asai D.J."/>
            <person name="Bowman C.A."/>
            <person name="Russell D.A."/>
            <person name="Pope W.H."/>
            <person name="Jacobs-Sera D."/>
            <person name="Hendrix R.W."/>
            <person name="Hatfull G.F."/>
        </authorList>
    </citation>
    <scope>NUCLEOTIDE SEQUENCE [LARGE SCALE GENOMIC DNA]</scope>
</reference>
<dbReference type="InterPro" id="IPR029052">
    <property type="entry name" value="Metallo-depent_PP-like"/>
</dbReference>
<dbReference type="KEGG" id="vg:29125484"/>
<sequence length="250" mass="29269">MNKRLLVISDIHGEYDMFVRLLDKVKYNPQTCQLMLLGDFVDKGPKSREVIELVMKLVAGGAKASLGNHELSFLRWLQGDRSRFHSSTSSTFRSYVYTSGNARRKYTRFELDEGRRYILKRYKHHVNFLKSLPYYFEDDEHVYVHAGFDSSSDDWRKNTKTDDFVWIRERFYNNPTNEEKITVFGHTKCRRLHDSDDPWFDGDKIGIDGGASEQGQLNCLEILGNKEYRIHKVFARNVRGGNQTYGKQAM</sequence>
<dbReference type="PANTHER" id="PTHR42850:SF4">
    <property type="entry name" value="ZINC-DEPENDENT ENDOPOLYPHOSPHATASE"/>
    <property type="match status" value="1"/>
</dbReference>